<dbReference type="Proteomes" id="UP001357485">
    <property type="component" value="Unassembled WGS sequence"/>
</dbReference>
<dbReference type="Gene3D" id="1.25.40.10">
    <property type="entry name" value="Tetratricopeptide repeat domain"/>
    <property type="match status" value="1"/>
</dbReference>
<name>A0ABR0M0P6_9PEZI</name>
<dbReference type="PROSITE" id="PS51375">
    <property type="entry name" value="PPR"/>
    <property type="match status" value="1"/>
</dbReference>
<feature type="non-terminal residue" evidence="2">
    <location>
        <position position="96"/>
    </location>
</feature>
<proteinExistence type="predicted"/>
<evidence type="ECO:0000313" key="2">
    <source>
        <dbReference type="EMBL" id="KAK5275412.1"/>
    </source>
</evidence>
<sequence>MSYAALMQALVLCRQTDAAAKIMKELMPDNGVRVLAIHYAILMAGYIKQGLYEKVVKLRHRMEKRNIRSTLATNISYLKAKTIQELKGLRGADFTD</sequence>
<keyword evidence="3" id="KW-1185">Reference proteome</keyword>
<protein>
    <recommendedName>
        <fullName evidence="4">Pentatricopeptide repeat-containing protein</fullName>
    </recommendedName>
</protein>
<organism evidence="2 3">
    <name type="scientific">Cryomyces antarcticus</name>
    <dbReference type="NCBI Taxonomy" id="329879"/>
    <lineage>
        <taxon>Eukaryota</taxon>
        <taxon>Fungi</taxon>
        <taxon>Dikarya</taxon>
        <taxon>Ascomycota</taxon>
        <taxon>Pezizomycotina</taxon>
        <taxon>Dothideomycetes</taxon>
        <taxon>Dothideomycetes incertae sedis</taxon>
        <taxon>Cryomyces</taxon>
    </lineage>
</organism>
<dbReference type="InterPro" id="IPR002885">
    <property type="entry name" value="PPR_rpt"/>
</dbReference>
<gene>
    <name evidence="2" type="ORF">LTR16_012501</name>
</gene>
<comment type="caution">
    <text evidence="2">The sequence shown here is derived from an EMBL/GenBank/DDBJ whole genome shotgun (WGS) entry which is preliminary data.</text>
</comment>
<reference evidence="2 3" key="1">
    <citation type="submission" date="2023-08" db="EMBL/GenBank/DDBJ databases">
        <title>Black Yeasts Isolated from many extreme environments.</title>
        <authorList>
            <person name="Coleine C."/>
            <person name="Stajich J.E."/>
            <person name="Selbmann L."/>
        </authorList>
    </citation>
    <scope>NUCLEOTIDE SEQUENCE [LARGE SCALE GENOMIC DNA]</scope>
    <source>
        <strain evidence="2 3">CCFEE 536</strain>
    </source>
</reference>
<feature type="repeat" description="PPR" evidence="1">
    <location>
        <begin position="35"/>
        <end position="69"/>
    </location>
</feature>
<dbReference type="Pfam" id="PF01535">
    <property type="entry name" value="PPR"/>
    <property type="match status" value="1"/>
</dbReference>
<evidence type="ECO:0008006" key="4">
    <source>
        <dbReference type="Google" id="ProtNLM"/>
    </source>
</evidence>
<evidence type="ECO:0000256" key="1">
    <source>
        <dbReference type="PROSITE-ProRule" id="PRU00708"/>
    </source>
</evidence>
<dbReference type="InterPro" id="IPR011990">
    <property type="entry name" value="TPR-like_helical_dom_sf"/>
</dbReference>
<dbReference type="EMBL" id="JAVRRA010004580">
    <property type="protein sequence ID" value="KAK5275412.1"/>
    <property type="molecule type" value="Genomic_DNA"/>
</dbReference>
<accession>A0ABR0M0P6</accession>
<evidence type="ECO:0000313" key="3">
    <source>
        <dbReference type="Proteomes" id="UP001357485"/>
    </source>
</evidence>
<dbReference type="NCBIfam" id="TIGR00756">
    <property type="entry name" value="PPR"/>
    <property type="match status" value="1"/>
</dbReference>